<dbReference type="InterPro" id="IPR003812">
    <property type="entry name" value="Fido"/>
</dbReference>
<dbReference type="InterPro" id="IPR036388">
    <property type="entry name" value="WH-like_DNA-bd_sf"/>
</dbReference>
<evidence type="ECO:0000259" key="1">
    <source>
        <dbReference type="PROSITE" id="PS51459"/>
    </source>
</evidence>
<dbReference type="InterPro" id="IPR040198">
    <property type="entry name" value="Fido_containing"/>
</dbReference>
<evidence type="ECO:0000313" key="3">
    <source>
        <dbReference type="Proteomes" id="UP000822862"/>
    </source>
</evidence>
<dbReference type="PROSITE" id="PS51459">
    <property type="entry name" value="FIDO"/>
    <property type="match status" value="1"/>
</dbReference>
<dbReference type="Pfam" id="PF02661">
    <property type="entry name" value="Fic"/>
    <property type="match status" value="1"/>
</dbReference>
<dbReference type="RefSeq" id="WP_246587542.1">
    <property type="nucleotide sequence ID" value="NZ_CP075585.1"/>
</dbReference>
<dbReference type="Gene3D" id="1.10.3290.10">
    <property type="entry name" value="Fido-like domain"/>
    <property type="match status" value="1"/>
</dbReference>
<dbReference type="EMBL" id="CP075585">
    <property type="protein sequence ID" value="QZA59167.1"/>
    <property type="molecule type" value="Genomic_DNA"/>
</dbReference>
<accession>A0ABX8Z536</accession>
<dbReference type="PANTHER" id="PTHR13504:SF33">
    <property type="entry name" value="FIC FAMILY PROTEIN"/>
    <property type="match status" value="1"/>
</dbReference>
<dbReference type="Gene3D" id="1.10.10.10">
    <property type="entry name" value="Winged helix-like DNA-binding domain superfamily/Winged helix DNA-binding domain"/>
    <property type="match status" value="1"/>
</dbReference>
<reference evidence="2 3" key="1">
    <citation type="submission" date="2021-05" db="EMBL/GenBank/DDBJ databases">
        <title>Ecology and evolution of chlamydial symbionts of arthropods.</title>
        <authorList>
            <person name="Halter T."/>
            <person name="Sixt B.S."/>
            <person name="Toenshoff E.R."/>
            <person name="Koestlbacher S."/>
            <person name="Schulz F."/>
            <person name="Kostanjsek R."/>
            <person name="Collingro A."/>
            <person name="Hendrickx F."/>
            <person name="Horn M."/>
        </authorList>
    </citation>
    <scope>NUCLEOTIDE SEQUENCE [LARGE SCALE GENOMIC DNA]</scope>
    <source>
        <strain evidence="2 3">15C</strain>
    </source>
</reference>
<keyword evidence="3" id="KW-1185">Reference proteome</keyword>
<feature type="domain" description="Fido" evidence="1">
    <location>
        <begin position="1"/>
        <end position="95"/>
    </location>
</feature>
<sequence length="200" mass="22472">MAAFINWFNSTNASLSILAKAAIAHVYFESIHPFEDGNGRIGRVLVEKVLSQGIGHPVLIAVSKILEKQKKEYYAAIERCNHTLEIDHWIAFLADVILQAQSQSMSLLYFLIEKSKLLTALSGQLNPRQEKVLLRMFAKGLSGFQGRLSADNYIAIVKTSRATATRDLADLVHKKALVKTGELRYTRYWLNLSTRISPLL</sequence>
<dbReference type="PANTHER" id="PTHR13504">
    <property type="entry name" value="FIDO DOMAIN-CONTAINING PROTEIN DDB_G0283145"/>
    <property type="match status" value="1"/>
</dbReference>
<dbReference type="SUPFAM" id="SSF140931">
    <property type="entry name" value="Fic-like"/>
    <property type="match status" value="1"/>
</dbReference>
<evidence type="ECO:0000313" key="2">
    <source>
        <dbReference type="EMBL" id="QZA59167.1"/>
    </source>
</evidence>
<dbReference type="Proteomes" id="UP000822862">
    <property type="component" value="Chromosome"/>
</dbReference>
<name>A0ABX8Z536_9BACT</name>
<organism evidence="2 3">
    <name type="scientific">Candidatus Rhabdochlamydia porcellionis</name>
    <dbReference type="NCBI Taxonomy" id="225148"/>
    <lineage>
        <taxon>Bacteria</taxon>
        <taxon>Pseudomonadati</taxon>
        <taxon>Chlamydiota</taxon>
        <taxon>Chlamydiia</taxon>
        <taxon>Parachlamydiales</taxon>
        <taxon>Candidatus Rhabdochlamydiaceae</taxon>
        <taxon>Candidatus Rhabdochlamydia</taxon>
    </lineage>
</organism>
<gene>
    <name evidence="2" type="ORF">RHAB15C_0001052</name>
</gene>
<protein>
    <submittedName>
        <fullName evidence="2">Fic/DOC family</fullName>
    </submittedName>
</protein>
<proteinExistence type="predicted"/>
<dbReference type="InterPro" id="IPR036597">
    <property type="entry name" value="Fido-like_dom_sf"/>
</dbReference>